<protein>
    <submittedName>
        <fullName evidence="2">Uncharacterized protein</fullName>
    </submittedName>
</protein>
<feature type="region of interest" description="Disordered" evidence="1">
    <location>
        <begin position="1"/>
        <end position="63"/>
    </location>
</feature>
<dbReference type="Proteomes" id="UP000527355">
    <property type="component" value="Unassembled WGS sequence"/>
</dbReference>
<proteinExistence type="predicted"/>
<accession>A0A7J8AM66</accession>
<dbReference type="AlphaFoldDB" id="A0A7J8AM66"/>
<name>A0A7J8AM66_MYOMY</name>
<evidence type="ECO:0000313" key="3">
    <source>
        <dbReference type="Proteomes" id="UP000527355"/>
    </source>
</evidence>
<dbReference type="EMBL" id="JABWUV010000001">
    <property type="protein sequence ID" value="KAF6387532.1"/>
    <property type="molecule type" value="Genomic_DNA"/>
</dbReference>
<sequence length="294" mass="31020">MGRVPGGGAAKWTAGRARADWRPRGRRGRPVPERSSVRVVGPALPAGPPRLEGGDYDAAGSGHRNPKWVRGGALGGCTRGLAAGFCGGHGPSAEVGRLLAALRRLWRRPDAEGPGPHVTEARRQVGVRVAPALLLRVARSGAPEGPFLYAVTWTRGSIPSFPWRQGQPGSRRPLSPPGSRAGSPGAKAVLRPFVVEASGGRCPWDAHCNSGLQGPRLLPATRTPPQLGKVLGSPPPPCPTSSPGLEGFPHRPRKRSRWEKDLELGALSTLKQQSFPGLCVAGSCFLSNLWPLQI</sequence>
<feature type="region of interest" description="Disordered" evidence="1">
    <location>
        <begin position="232"/>
        <end position="252"/>
    </location>
</feature>
<reference evidence="2 3" key="1">
    <citation type="journal article" date="2020" name="Nature">
        <title>Six reference-quality genomes reveal evolution of bat adaptations.</title>
        <authorList>
            <person name="Jebb D."/>
            <person name="Huang Z."/>
            <person name="Pippel M."/>
            <person name="Hughes G.M."/>
            <person name="Lavrichenko K."/>
            <person name="Devanna P."/>
            <person name="Winkler S."/>
            <person name="Jermiin L.S."/>
            <person name="Skirmuntt E.C."/>
            <person name="Katzourakis A."/>
            <person name="Burkitt-Gray L."/>
            <person name="Ray D.A."/>
            <person name="Sullivan K.A.M."/>
            <person name="Roscito J.G."/>
            <person name="Kirilenko B.M."/>
            <person name="Davalos L.M."/>
            <person name="Corthals A.P."/>
            <person name="Power M.L."/>
            <person name="Jones G."/>
            <person name="Ransome R.D."/>
            <person name="Dechmann D.K.N."/>
            <person name="Locatelli A.G."/>
            <person name="Puechmaille S.J."/>
            <person name="Fedrigo O."/>
            <person name="Jarvis E.D."/>
            <person name="Hiller M."/>
            <person name="Vernes S.C."/>
            <person name="Myers E.W."/>
            <person name="Teeling E.C."/>
        </authorList>
    </citation>
    <scope>NUCLEOTIDE SEQUENCE [LARGE SCALE GENOMIC DNA]</scope>
    <source>
        <strain evidence="2">MMyoMyo1</strain>
        <tissue evidence="2">Flight muscle</tissue>
    </source>
</reference>
<feature type="compositionally biased region" description="Low complexity" evidence="1">
    <location>
        <begin position="166"/>
        <end position="185"/>
    </location>
</feature>
<feature type="region of interest" description="Disordered" evidence="1">
    <location>
        <begin position="160"/>
        <end position="186"/>
    </location>
</feature>
<comment type="caution">
    <text evidence="2">The sequence shown here is derived from an EMBL/GenBank/DDBJ whole genome shotgun (WGS) entry which is preliminary data.</text>
</comment>
<evidence type="ECO:0000313" key="2">
    <source>
        <dbReference type="EMBL" id="KAF6387532.1"/>
    </source>
</evidence>
<gene>
    <name evidence="2" type="ORF">mMyoMyo1_008024</name>
</gene>
<organism evidence="2 3">
    <name type="scientific">Myotis myotis</name>
    <name type="common">Greater mouse-eared bat</name>
    <name type="synonym">Vespertilio myotis</name>
    <dbReference type="NCBI Taxonomy" id="51298"/>
    <lineage>
        <taxon>Eukaryota</taxon>
        <taxon>Metazoa</taxon>
        <taxon>Chordata</taxon>
        <taxon>Craniata</taxon>
        <taxon>Vertebrata</taxon>
        <taxon>Euteleostomi</taxon>
        <taxon>Mammalia</taxon>
        <taxon>Eutheria</taxon>
        <taxon>Laurasiatheria</taxon>
        <taxon>Chiroptera</taxon>
        <taxon>Yangochiroptera</taxon>
        <taxon>Vespertilionidae</taxon>
        <taxon>Myotis</taxon>
    </lineage>
</organism>
<keyword evidence="3" id="KW-1185">Reference proteome</keyword>
<evidence type="ECO:0000256" key="1">
    <source>
        <dbReference type="SAM" id="MobiDB-lite"/>
    </source>
</evidence>